<dbReference type="EMBL" id="BMIR01000001">
    <property type="protein sequence ID" value="GGE29967.1"/>
    <property type="molecule type" value="Genomic_DNA"/>
</dbReference>
<name>A0A8J2VG37_9BACL</name>
<dbReference type="PANTHER" id="PTHR48108:SF26">
    <property type="entry name" value="CBS DOMAIN-CONTAINING PROTEIN DDB_G0289609"/>
    <property type="match status" value="1"/>
</dbReference>
<dbReference type="PANTHER" id="PTHR48108">
    <property type="entry name" value="CBS DOMAIN-CONTAINING PROTEIN CBSX2, CHLOROPLASTIC"/>
    <property type="match status" value="1"/>
</dbReference>
<dbReference type="PROSITE" id="PS51371">
    <property type="entry name" value="CBS"/>
    <property type="match status" value="2"/>
</dbReference>
<proteinExistence type="predicted"/>
<protein>
    <recommendedName>
        <fullName evidence="3">CBS domain-containing protein</fullName>
    </recommendedName>
</protein>
<reference evidence="4" key="1">
    <citation type="journal article" date="2014" name="Int. J. Syst. Evol. Microbiol.">
        <title>Complete genome sequence of Corynebacterium casei LMG S-19264T (=DSM 44701T), isolated from a smear-ripened cheese.</title>
        <authorList>
            <consortium name="US DOE Joint Genome Institute (JGI-PGF)"/>
            <person name="Walter F."/>
            <person name="Albersmeier A."/>
            <person name="Kalinowski J."/>
            <person name="Ruckert C."/>
        </authorList>
    </citation>
    <scope>NUCLEOTIDE SEQUENCE</scope>
    <source>
        <strain evidence="4">CGMCC 1.15371</strain>
    </source>
</reference>
<dbReference type="Gene3D" id="3.10.580.10">
    <property type="entry name" value="CBS-domain"/>
    <property type="match status" value="1"/>
</dbReference>
<dbReference type="SUPFAM" id="SSF54631">
    <property type="entry name" value="CBS-domain pair"/>
    <property type="match status" value="1"/>
</dbReference>
<accession>A0A8J2VG37</accession>
<feature type="domain" description="CBS" evidence="3">
    <location>
        <begin position="95"/>
        <end position="156"/>
    </location>
</feature>
<keyword evidence="2" id="KW-0129">CBS domain</keyword>
<sequence length="156" mass="17874">MKVKDFMIEDVIAVQPDTTIKELLALLIQHRIGGVPVLDNTKQLTGMISDGDILRYLSPREESIHDLFFTVYIEKGETAQEVLNRKVNKPVSDMMHKRTLYTVNEEDDFDVALRLLSQHHFKKLPVLNENHEVIGVISRGDIVHNLSKMIIANQKD</sequence>
<evidence type="ECO:0000256" key="1">
    <source>
        <dbReference type="ARBA" id="ARBA00022737"/>
    </source>
</evidence>
<feature type="domain" description="CBS" evidence="3">
    <location>
        <begin position="7"/>
        <end position="67"/>
    </location>
</feature>
<dbReference type="Proteomes" id="UP000628775">
    <property type="component" value="Unassembled WGS sequence"/>
</dbReference>
<evidence type="ECO:0000259" key="3">
    <source>
        <dbReference type="PROSITE" id="PS51371"/>
    </source>
</evidence>
<dbReference type="SMART" id="SM00116">
    <property type="entry name" value="CBS"/>
    <property type="match status" value="2"/>
</dbReference>
<reference evidence="4" key="2">
    <citation type="submission" date="2020-09" db="EMBL/GenBank/DDBJ databases">
        <authorList>
            <person name="Sun Q."/>
            <person name="Zhou Y."/>
        </authorList>
    </citation>
    <scope>NUCLEOTIDE SEQUENCE</scope>
    <source>
        <strain evidence="4">CGMCC 1.15371</strain>
    </source>
</reference>
<dbReference type="InterPro" id="IPR000644">
    <property type="entry name" value="CBS_dom"/>
</dbReference>
<dbReference type="InterPro" id="IPR046342">
    <property type="entry name" value="CBS_dom_sf"/>
</dbReference>
<keyword evidence="5" id="KW-1185">Reference proteome</keyword>
<evidence type="ECO:0000313" key="5">
    <source>
        <dbReference type="Proteomes" id="UP000628775"/>
    </source>
</evidence>
<evidence type="ECO:0000256" key="2">
    <source>
        <dbReference type="PROSITE-ProRule" id="PRU00703"/>
    </source>
</evidence>
<dbReference type="CDD" id="cd04586">
    <property type="entry name" value="CBS_pair_BON_assoc"/>
    <property type="match status" value="1"/>
</dbReference>
<organism evidence="4 5">
    <name type="scientific">Pullulanibacillus camelliae</name>
    <dbReference type="NCBI Taxonomy" id="1707096"/>
    <lineage>
        <taxon>Bacteria</taxon>
        <taxon>Bacillati</taxon>
        <taxon>Bacillota</taxon>
        <taxon>Bacilli</taxon>
        <taxon>Bacillales</taxon>
        <taxon>Sporolactobacillaceae</taxon>
        <taxon>Pullulanibacillus</taxon>
    </lineage>
</organism>
<comment type="caution">
    <text evidence="4">The sequence shown here is derived from an EMBL/GenBank/DDBJ whole genome shotgun (WGS) entry which is preliminary data.</text>
</comment>
<dbReference type="InterPro" id="IPR051462">
    <property type="entry name" value="CBS_domain-containing"/>
</dbReference>
<evidence type="ECO:0000313" key="4">
    <source>
        <dbReference type="EMBL" id="GGE29967.1"/>
    </source>
</evidence>
<dbReference type="RefSeq" id="WP_188688695.1">
    <property type="nucleotide sequence ID" value="NZ_BMIR01000001.1"/>
</dbReference>
<dbReference type="AlphaFoldDB" id="A0A8J2VG37"/>
<dbReference type="Pfam" id="PF00571">
    <property type="entry name" value="CBS"/>
    <property type="match status" value="2"/>
</dbReference>
<gene>
    <name evidence="4" type="ORF">GCM10011391_05650</name>
</gene>
<keyword evidence="1" id="KW-0677">Repeat</keyword>